<evidence type="ECO:0000259" key="1">
    <source>
        <dbReference type="PROSITE" id="PS50943"/>
    </source>
</evidence>
<comment type="caution">
    <text evidence="2">The sequence shown here is derived from an EMBL/GenBank/DDBJ whole genome shotgun (WGS) entry which is preliminary data.</text>
</comment>
<dbReference type="InterPro" id="IPR043917">
    <property type="entry name" value="DUF5753"/>
</dbReference>
<evidence type="ECO:0000313" key="2">
    <source>
        <dbReference type="EMBL" id="GIG85975.1"/>
    </source>
</evidence>
<evidence type="ECO:0000313" key="3">
    <source>
        <dbReference type="Proteomes" id="UP000646749"/>
    </source>
</evidence>
<protein>
    <submittedName>
        <fullName evidence="2">Transcriptional regulator</fullName>
    </submittedName>
</protein>
<dbReference type="EMBL" id="BONW01000002">
    <property type="protein sequence ID" value="GIG85975.1"/>
    <property type="molecule type" value="Genomic_DNA"/>
</dbReference>
<proteinExistence type="predicted"/>
<sequence length="295" mass="32859">MQAGVDSTVPRRELGRHLRQLREEARLTIRVVSEALEWSMPKIWRIETGATSMRSLDVEAMCRIYGASPQMTEALTGLAKETRARGWWHCYDDAIPGWFEPYFGLEAAASHLRMYEPQFVPGLLQTPAYATEVVRIANPELGPVERERVVRGELGRQGILDGRRGPAPQLDVVLDEAVLRRAAGTGQMMGEQLRHLVAVGQQPNISVRVLPFSAGLYRAERANGGFAILEFPKDGLGRRTEPPIVYSGGLTGALYLEKPHEVDRHAAVWRDFEAVSLTEELSRKLITTVAEEYGG</sequence>
<keyword evidence="3" id="KW-1185">Reference proteome</keyword>
<dbReference type="Gene3D" id="1.10.260.40">
    <property type="entry name" value="lambda repressor-like DNA-binding domains"/>
    <property type="match status" value="1"/>
</dbReference>
<dbReference type="InterPro" id="IPR001387">
    <property type="entry name" value="Cro/C1-type_HTH"/>
</dbReference>
<dbReference type="RefSeq" id="WP_203864597.1">
    <property type="nucleotide sequence ID" value="NZ_BONW01000002.1"/>
</dbReference>
<dbReference type="Pfam" id="PF13560">
    <property type="entry name" value="HTH_31"/>
    <property type="match status" value="1"/>
</dbReference>
<feature type="domain" description="HTH cro/C1-type" evidence="1">
    <location>
        <begin position="18"/>
        <end position="72"/>
    </location>
</feature>
<name>A0ABQ4DU63_9ACTN</name>
<reference evidence="2 3" key="1">
    <citation type="submission" date="2021-01" db="EMBL/GenBank/DDBJ databases">
        <title>Whole genome shotgun sequence of Plantactinospora endophytica NBRC 110450.</title>
        <authorList>
            <person name="Komaki H."/>
            <person name="Tamura T."/>
        </authorList>
    </citation>
    <scope>NUCLEOTIDE SEQUENCE [LARGE SCALE GENOMIC DNA]</scope>
    <source>
        <strain evidence="2 3">NBRC 110450</strain>
    </source>
</reference>
<dbReference type="PROSITE" id="PS50943">
    <property type="entry name" value="HTH_CROC1"/>
    <property type="match status" value="1"/>
</dbReference>
<organism evidence="2 3">
    <name type="scientific">Plantactinospora endophytica</name>
    <dbReference type="NCBI Taxonomy" id="673535"/>
    <lineage>
        <taxon>Bacteria</taxon>
        <taxon>Bacillati</taxon>
        <taxon>Actinomycetota</taxon>
        <taxon>Actinomycetes</taxon>
        <taxon>Micromonosporales</taxon>
        <taxon>Micromonosporaceae</taxon>
        <taxon>Plantactinospora</taxon>
    </lineage>
</organism>
<dbReference type="InterPro" id="IPR010982">
    <property type="entry name" value="Lambda_DNA-bd_dom_sf"/>
</dbReference>
<accession>A0ABQ4DU63</accession>
<dbReference type="Proteomes" id="UP000646749">
    <property type="component" value="Unassembled WGS sequence"/>
</dbReference>
<dbReference type="SUPFAM" id="SSF47413">
    <property type="entry name" value="lambda repressor-like DNA-binding domains"/>
    <property type="match status" value="1"/>
</dbReference>
<gene>
    <name evidence="2" type="ORF">Pen02_09110</name>
</gene>
<dbReference type="CDD" id="cd00093">
    <property type="entry name" value="HTH_XRE"/>
    <property type="match status" value="1"/>
</dbReference>
<dbReference type="Pfam" id="PF19054">
    <property type="entry name" value="DUF5753"/>
    <property type="match status" value="1"/>
</dbReference>